<dbReference type="AlphaFoldDB" id="A0A428RYX5"/>
<comment type="caution">
    <text evidence="1">The sequence shown here is derived from an EMBL/GenBank/DDBJ whole genome shotgun (WGS) entry which is preliminary data.</text>
</comment>
<keyword evidence="2" id="KW-1185">Reference proteome</keyword>
<name>A0A428RYX5_9HYPO</name>
<dbReference type="EMBL" id="NIZV01000681">
    <property type="protein sequence ID" value="RSL82772.1"/>
    <property type="molecule type" value="Genomic_DNA"/>
</dbReference>
<accession>A0A428RYX5</accession>
<organism evidence="1 2">
    <name type="scientific">Fusarium ambrosium</name>
    <dbReference type="NCBI Taxonomy" id="131363"/>
    <lineage>
        <taxon>Eukaryota</taxon>
        <taxon>Fungi</taxon>
        <taxon>Dikarya</taxon>
        <taxon>Ascomycota</taxon>
        <taxon>Pezizomycotina</taxon>
        <taxon>Sordariomycetes</taxon>
        <taxon>Hypocreomycetidae</taxon>
        <taxon>Hypocreales</taxon>
        <taxon>Nectriaceae</taxon>
        <taxon>Fusarium</taxon>
        <taxon>Fusarium solani species complex</taxon>
    </lineage>
</organism>
<evidence type="ECO:0000313" key="1">
    <source>
        <dbReference type="EMBL" id="RSL82772.1"/>
    </source>
</evidence>
<protein>
    <submittedName>
        <fullName evidence="1">Uncharacterized protein</fullName>
    </submittedName>
</protein>
<dbReference type="Proteomes" id="UP000288429">
    <property type="component" value="Unassembled WGS sequence"/>
</dbReference>
<reference evidence="1 2" key="1">
    <citation type="submission" date="2017-06" db="EMBL/GenBank/DDBJ databases">
        <title>Cmopartive genomic analysis of Ambrosia Fusariam Clade fungi.</title>
        <authorList>
            <person name="Stajich J.E."/>
            <person name="Carrillo J."/>
            <person name="Kijimoto T."/>
            <person name="Eskalen A."/>
            <person name="O'Donnell K."/>
            <person name="Kasson M."/>
        </authorList>
    </citation>
    <scope>NUCLEOTIDE SEQUENCE [LARGE SCALE GENOMIC DNA]</scope>
    <source>
        <strain evidence="1 2">NRRL 20438</strain>
    </source>
</reference>
<sequence length="73" mass="8316">MYIVRLLIKPGFEYSDDIVLRNARKLMSLSYLSLSAFDLQPAIYDVCDSRPISPGSVLKVVHWLQHSDGSLEF</sequence>
<evidence type="ECO:0000313" key="2">
    <source>
        <dbReference type="Proteomes" id="UP000288429"/>
    </source>
</evidence>
<proteinExistence type="predicted"/>
<gene>
    <name evidence="1" type="ORF">CDV31_016903</name>
</gene>